<keyword evidence="9" id="KW-1185">Reference proteome</keyword>
<dbReference type="PIRSF" id="PIRSF004486">
    <property type="entry name" value="MraW"/>
    <property type="match status" value="1"/>
</dbReference>
<comment type="caution">
    <text evidence="8">The sequence shown here is derived from an EMBL/GenBank/DDBJ whole genome shotgun (WGS) entry which is preliminary data.</text>
</comment>
<dbReference type="SUPFAM" id="SSF81799">
    <property type="entry name" value="Putative methyltransferase TM0872, insert domain"/>
    <property type="match status" value="1"/>
</dbReference>
<dbReference type="InterPro" id="IPR023397">
    <property type="entry name" value="SAM-dep_MeTrfase_MraW_recog"/>
</dbReference>
<organism evidence="8 9">
    <name type="scientific">Mycoplasmopsis meleagridis ATCC 25294</name>
    <dbReference type="NCBI Taxonomy" id="1264554"/>
    <lineage>
        <taxon>Bacteria</taxon>
        <taxon>Bacillati</taxon>
        <taxon>Mycoplasmatota</taxon>
        <taxon>Mycoplasmoidales</taxon>
        <taxon>Metamycoplasmataceae</taxon>
        <taxon>Mycoplasmopsis</taxon>
    </lineage>
</organism>
<keyword evidence="2 7" id="KW-0963">Cytoplasm</keyword>
<dbReference type="STRING" id="29561.MM26B8_02770"/>
<evidence type="ECO:0000313" key="8">
    <source>
        <dbReference type="EMBL" id="KKB27003.1"/>
    </source>
</evidence>
<comment type="catalytic activity">
    <reaction evidence="7">
        <text>cytidine(1402) in 16S rRNA + S-adenosyl-L-methionine = N(4)-methylcytidine(1402) in 16S rRNA + S-adenosyl-L-homocysteine + H(+)</text>
        <dbReference type="Rhea" id="RHEA:42928"/>
        <dbReference type="Rhea" id="RHEA-COMP:10286"/>
        <dbReference type="Rhea" id="RHEA-COMP:10287"/>
        <dbReference type="ChEBI" id="CHEBI:15378"/>
        <dbReference type="ChEBI" id="CHEBI:57856"/>
        <dbReference type="ChEBI" id="CHEBI:59789"/>
        <dbReference type="ChEBI" id="CHEBI:74506"/>
        <dbReference type="ChEBI" id="CHEBI:82748"/>
        <dbReference type="EC" id="2.1.1.199"/>
    </reaction>
</comment>
<dbReference type="EC" id="2.1.1.199" evidence="7"/>
<dbReference type="GO" id="GO:0071424">
    <property type="term" value="F:rRNA (cytosine-N4-)-methyltransferase activity"/>
    <property type="evidence" value="ECO:0007669"/>
    <property type="project" value="UniProtKB-UniRule"/>
</dbReference>
<dbReference type="InterPro" id="IPR029063">
    <property type="entry name" value="SAM-dependent_MTases_sf"/>
</dbReference>
<keyword evidence="6 7" id="KW-0949">S-adenosyl-L-methionine</keyword>
<dbReference type="OrthoDB" id="9806637at2"/>
<dbReference type="HAMAP" id="MF_01007">
    <property type="entry name" value="16SrRNA_methyltr_H"/>
    <property type="match status" value="1"/>
</dbReference>
<dbReference type="NCBIfam" id="TIGR00006">
    <property type="entry name" value="16S rRNA (cytosine(1402)-N(4))-methyltransferase RsmH"/>
    <property type="match status" value="1"/>
</dbReference>
<dbReference type="RefSeq" id="WP_046096758.1">
    <property type="nucleotide sequence ID" value="NZ_JZXN01000011.1"/>
</dbReference>
<dbReference type="Gene3D" id="1.10.150.170">
    <property type="entry name" value="Putative methyltransferase TM0872, insert domain"/>
    <property type="match status" value="1"/>
</dbReference>
<dbReference type="PANTHER" id="PTHR11265:SF0">
    <property type="entry name" value="12S RRNA N4-METHYLCYTIDINE METHYLTRANSFERASE"/>
    <property type="match status" value="1"/>
</dbReference>
<comment type="subcellular location">
    <subcellularLocation>
        <location evidence="7">Cytoplasm</location>
    </subcellularLocation>
</comment>
<dbReference type="AlphaFoldDB" id="A0A0F5H1B6"/>
<reference evidence="8 9" key="1">
    <citation type="submission" date="2015-03" db="EMBL/GenBank/DDBJ databases">
        <title>Genome sequence of Mycoplasma meleagridis strain ATCC 25294.</title>
        <authorList>
            <person name="Yacoub E."/>
            <person name="Blanchard A."/>
            <person name="Sirand-Pugnet P."/>
            <person name="Mardassi B.B.A."/>
        </authorList>
    </citation>
    <scope>NUCLEOTIDE SEQUENCE [LARGE SCALE GENOMIC DNA]</scope>
    <source>
        <strain evidence="8 9">ATCC 25294</strain>
    </source>
</reference>
<evidence type="ECO:0000256" key="4">
    <source>
        <dbReference type="ARBA" id="ARBA00022603"/>
    </source>
</evidence>
<dbReference type="PATRIC" id="fig|1264554.4.peg.272"/>
<dbReference type="PANTHER" id="PTHR11265">
    <property type="entry name" value="S-ADENOSYL-METHYLTRANSFERASE MRAW"/>
    <property type="match status" value="1"/>
</dbReference>
<evidence type="ECO:0000256" key="7">
    <source>
        <dbReference type="HAMAP-Rule" id="MF_01007"/>
    </source>
</evidence>
<protein>
    <recommendedName>
        <fullName evidence="7">Ribosomal RNA small subunit methyltransferase H</fullName>
        <ecNumber evidence="7">2.1.1.199</ecNumber>
    </recommendedName>
    <alternativeName>
        <fullName evidence="7">16S rRNA m(4)C1402 methyltransferase</fullName>
    </alternativeName>
    <alternativeName>
        <fullName evidence="7">rRNA (cytosine-N(4)-)-methyltransferase RsmH</fullName>
    </alternativeName>
</protein>
<feature type="binding site" evidence="7">
    <location>
        <position position="107"/>
    </location>
    <ligand>
        <name>S-adenosyl-L-methionine</name>
        <dbReference type="ChEBI" id="CHEBI:59789"/>
    </ligand>
</feature>
<dbReference type="Gene3D" id="3.40.50.150">
    <property type="entry name" value="Vaccinia Virus protein VP39"/>
    <property type="match status" value="1"/>
</dbReference>
<sequence>MINKHNSVLLKECLDSLKLKENGVYIDLTLGMGGHSEAILKRIPKGKLISFDKDLFAIEESYKRLIKINNNFHLIHADFKNIKAELAKLEIYQVDGIIADLGISSPQIDNAERGFSYSKNARLDMRMNQEQKLDANFIVNNYSIEQLANIFYKNAEVKFAKQIAKAIVSKRPINTTLELANVVRESLPSKIVSLKNPNKAIFQALRIEVNNELDSLRNMLFDAINLLKKNASLAIITFHSLEDSIVKHFFGSLTKNKLPVKMPVNEIKNFIVKTYYPSREELSINNRSRSAKLRVLTKLT</sequence>
<dbReference type="InterPro" id="IPR002903">
    <property type="entry name" value="RsmH"/>
</dbReference>
<accession>A0A0F5H1B6</accession>
<evidence type="ECO:0000256" key="2">
    <source>
        <dbReference type="ARBA" id="ARBA00022490"/>
    </source>
</evidence>
<dbReference type="Pfam" id="PF01795">
    <property type="entry name" value="Methyltransf_5"/>
    <property type="match status" value="1"/>
</dbReference>
<keyword evidence="3 7" id="KW-0698">rRNA processing</keyword>
<evidence type="ECO:0000256" key="6">
    <source>
        <dbReference type="ARBA" id="ARBA00022691"/>
    </source>
</evidence>
<dbReference type="GO" id="GO:0070475">
    <property type="term" value="P:rRNA base methylation"/>
    <property type="evidence" value="ECO:0007669"/>
    <property type="project" value="UniProtKB-UniRule"/>
</dbReference>
<evidence type="ECO:0000256" key="1">
    <source>
        <dbReference type="ARBA" id="ARBA00010396"/>
    </source>
</evidence>
<comment type="similarity">
    <text evidence="1 7">Belongs to the methyltransferase superfamily. RsmH family.</text>
</comment>
<dbReference type="GO" id="GO:0005737">
    <property type="term" value="C:cytoplasm"/>
    <property type="evidence" value="ECO:0007669"/>
    <property type="project" value="UniProtKB-SubCell"/>
</dbReference>
<evidence type="ECO:0000313" key="9">
    <source>
        <dbReference type="Proteomes" id="UP000033750"/>
    </source>
</evidence>
<evidence type="ECO:0000256" key="5">
    <source>
        <dbReference type="ARBA" id="ARBA00022679"/>
    </source>
</evidence>
<proteinExistence type="inferred from homology"/>
<feature type="binding site" evidence="7">
    <location>
        <position position="100"/>
    </location>
    <ligand>
        <name>S-adenosyl-L-methionine</name>
        <dbReference type="ChEBI" id="CHEBI:59789"/>
    </ligand>
</feature>
<feature type="binding site" evidence="7">
    <location>
        <position position="52"/>
    </location>
    <ligand>
        <name>S-adenosyl-L-methionine</name>
        <dbReference type="ChEBI" id="CHEBI:59789"/>
    </ligand>
</feature>
<keyword evidence="4 7" id="KW-0489">Methyltransferase</keyword>
<evidence type="ECO:0000256" key="3">
    <source>
        <dbReference type="ARBA" id="ARBA00022552"/>
    </source>
</evidence>
<gene>
    <name evidence="7" type="primary">rsmH</name>
    <name evidence="8" type="ORF">MMELEA_03160</name>
</gene>
<comment type="function">
    <text evidence="7">Specifically methylates the N4 position of cytidine in position 1402 (C1402) of 16S rRNA.</text>
</comment>
<dbReference type="SUPFAM" id="SSF53335">
    <property type="entry name" value="S-adenosyl-L-methionine-dependent methyltransferases"/>
    <property type="match status" value="1"/>
</dbReference>
<dbReference type="Proteomes" id="UP000033750">
    <property type="component" value="Unassembled WGS sequence"/>
</dbReference>
<dbReference type="EMBL" id="JZXN01000011">
    <property type="protein sequence ID" value="KKB27003.1"/>
    <property type="molecule type" value="Genomic_DNA"/>
</dbReference>
<name>A0A0F5H1B6_9BACT</name>
<feature type="binding site" evidence="7">
    <location>
        <position position="79"/>
    </location>
    <ligand>
        <name>S-adenosyl-L-methionine</name>
        <dbReference type="ChEBI" id="CHEBI:59789"/>
    </ligand>
</feature>
<keyword evidence="5 7" id="KW-0808">Transferase</keyword>
<feature type="binding site" evidence="7">
    <location>
        <begin position="33"/>
        <end position="35"/>
    </location>
    <ligand>
        <name>S-adenosyl-L-methionine</name>
        <dbReference type="ChEBI" id="CHEBI:59789"/>
    </ligand>
</feature>